<keyword evidence="4 8" id="KW-0732">Signal</keyword>
<reference evidence="9 10" key="1">
    <citation type="submission" date="2019-01" db="EMBL/GenBank/DDBJ databases">
        <title>Nocardioides guangzhouensis sp. nov., an actinobacterium isolated from soil.</title>
        <authorList>
            <person name="Fu Y."/>
            <person name="Cai Y."/>
            <person name="Lin Z."/>
            <person name="Chen P."/>
        </authorList>
    </citation>
    <scope>NUCLEOTIDE SEQUENCE [LARGE SCALE GENOMIC DNA]</scope>
    <source>
        <strain evidence="9 10">NBRC 105384</strain>
    </source>
</reference>
<organism evidence="9 10">
    <name type="scientific">Nocardioides iriomotensis</name>
    <dbReference type="NCBI Taxonomy" id="715784"/>
    <lineage>
        <taxon>Bacteria</taxon>
        <taxon>Bacillati</taxon>
        <taxon>Actinomycetota</taxon>
        <taxon>Actinomycetes</taxon>
        <taxon>Propionibacteriales</taxon>
        <taxon>Nocardioidaceae</taxon>
        <taxon>Nocardioides</taxon>
    </lineage>
</organism>
<dbReference type="Pfam" id="PF10605">
    <property type="entry name" value="3HBOH"/>
    <property type="match status" value="1"/>
</dbReference>
<sequence length="456" mass="49492">MRSSRTSRRLLAAALPLLLVVPTGAAAWPAAADPACTAPAVHGAERQVTACLDDLTTAGTVASGHTNPDDWAGLHAAGTTNPSGVPGVQVDGYFPDDSTTNTNHGWNHDSQFVVRLPDDWNGKLVVSGAPGTRRQYANDFIIGDWVLAQGYAFASTDKGNTGAAFYRDGSAPGGSIREWHHRVTQLTKATKKAVAEHYGERPRRTYMFGISNGGYLTRWQLENRPGLYDGGLDWEGTLLRADGPNLLTYLPAALKHYPAYAATGDQAAHDAMIAAGFAPGSEFLWPFHYSYYWDLTQRIYREELDPEWDGALDAGVPFCPSGSTPSCDADYDYSSRPTAVKDAVRSVQLTGRIGKPLLTVHGTLDTLLPPATSSDAYDALVDRAGRGARHRYYVVEDGTHVDGLYPTYPDRLRPLLPCARTAFTALTRWVERGTRPPADGYYARPESGDLLNTCDL</sequence>
<dbReference type="RefSeq" id="WP_129989239.1">
    <property type="nucleotide sequence ID" value="NZ_SDPU01000035.1"/>
</dbReference>
<dbReference type="PANTHER" id="PTHR33938:SF15">
    <property type="entry name" value="FERULOYL ESTERASE B-RELATED"/>
    <property type="match status" value="1"/>
</dbReference>
<dbReference type="InterPro" id="IPR011118">
    <property type="entry name" value="Tannase/feruloyl_esterase"/>
</dbReference>
<evidence type="ECO:0000313" key="9">
    <source>
        <dbReference type="EMBL" id="RYU09474.1"/>
    </source>
</evidence>
<keyword evidence="7" id="KW-1015">Disulfide bond</keyword>
<dbReference type="GO" id="GO:0046872">
    <property type="term" value="F:metal ion binding"/>
    <property type="evidence" value="ECO:0007669"/>
    <property type="project" value="UniProtKB-KW"/>
</dbReference>
<dbReference type="InterPro" id="IPR016582">
    <property type="entry name" value="OHBut_olig_hydro_put"/>
</dbReference>
<feature type="chain" id="PRO_5039168730" evidence="8">
    <location>
        <begin position="26"/>
        <end position="456"/>
    </location>
</feature>
<protein>
    <submittedName>
        <fullName evidence="9">Tannase/feruloyl esterase family alpha/beta hydrolase</fullName>
    </submittedName>
</protein>
<accession>A0A4Q5IUA2</accession>
<dbReference type="GO" id="GO:0047989">
    <property type="term" value="F:hydroxybutyrate-dimer hydrolase activity"/>
    <property type="evidence" value="ECO:0007669"/>
    <property type="project" value="InterPro"/>
</dbReference>
<evidence type="ECO:0000256" key="5">
    <source>
        <dbReference type="ARBA" id="ARBA00022801"/>
    </source>
</evidence>
<evidence type="ECO:0000256" key="2">
    <source>
        <dbReference type="ARBA" id="ARBA00022487"/>
    </source>
</evidence>
<name>A0A4Q5IUA2_9ACTN</name>
<gene>
    <name evidence="9" type="ORF">ETU37_20665</name>
</gene>
<dbReference type="OrthoDB" id="189734at2"/>
<keyword evidence="6" id="KW-0106">Calcium</keyword>
<evidence type="ECO:0000256" key="3">
    <source>
        <dbReference type="ARBA" id="ARBA00022723"/>
    </source>
</evidence>
<keyword evidence="10" id="KW-1185">Reference proteome</keyword>
<evidence type="ECO:0000256" key="8">
    <source>
        <dbReference type="SAM" id="SignalP"/>
    </source>
</evidence>
<dbReference type="EMBL" id="SDPU01000035">
    <property type="protein sequence ID" value="RYU09474.1"/>
    <property type="molecule type" value="Genomic_DNA"/>
</dbReference>
<evidence type="ECO:0000313" key="10">
    <source>
        <dbReference type="Proteomes" id="UP000291189"/>
    </source>
</evidence>
<dbReference type="SUPFAM" id="SSF53474">
    <property type="entry name" value="alpha/beta-Hydrolases"/>
    <property type="match status" value="1"/>
</dbReference>
<dbReference type="GO" id="GO:0019605">
    <property type="term" value="P:butyrate metabolic process"/>
    <property type="evidence" value="ECO:0007669"/>
    <property type="project" value="InterPro"/>
</dbReference>
<comment type="caution">
    <text evidence="9">The sequence shown here is derived from an EMBL/GenBank/DDBJ whole genome shotgun (WGS) entry which is preliminary data.</text>
</comment>
<evidence type="ECO:0000256" key="4">
    <source>
        <dbReference type="ARBA" id="ARBA00022729"/>
    </source>
</evidence>
<comment type="similarity">
    <text evidence="1">Belongs to the tannase family.</text>
</comment>
<dbReference type="AlphaFoldDB" id="A0A4Q5IUA2"/>
<dbReference type="Pfam" id="PF07519">
    <property type="entry name" value="Tannase"/>
    <property type="match status" value="1"/>
</dbReference>
<proteinExistence type="inferred from homology"/>
<dbReference type="PANTHER" id="PTHR33938">
    <property type="entry name" value="FERULOYL ESTERASE B-RELATED"/>
    <property type="match status" value="1"/>
</dbReference>
<evidence type="ECO:0000256" key="6">
    <source>
        <dbReference type="ARBA" id="ARBA00022837"/>
    </source>
</evidence>
<dbReference type="GO" id="GO:0005615">
    <property type="term" value="C:extracellular space"/>
    <property type="evidence" value="ECO:0007669"/>
    <property type="project" value="InterPro"/>
</dbReference>
<dbReference type="Proteomes" id="UP000291189">
    <property type="component" value="Unassembled WGS sequence"/>
</dbReference>
<keyword evidence="2" id="KW-0719">Serine esterase</keyword>
<feature type="signal peptide" evidence="8">
    <location>
        <begin position="1"/>
        <end position="25"/>
    </location>
</feature>
<dbReference type="InterPro" id="IPR029058">
    <property type="entry name" value="AB_hydrolase_fold"/>
</dbReference>
<evidence type="ECO:0000256" key="7">
    <source>
        <dbReference type="ARBA" id="ARBA00023157"/>
    </source>
</evidence>
<dbReference type="Gene3D" id="3.40.50.1820">
    <property type="entry name" value="alpha/beta hydrolase"/>
    <property type="match status" value="2"/>
</dbReference>
<evidence type="ECO:0000256" key="1">
    <source>
        <dbReference type="ARBA" id="ARBA00006249"/>
    </source>
</evidence>
<keyword evidence="5 9" id="KW-0378">Hydrolase</keyword>
<keyword evidence="3" id="KW-0479">Metal-binding</keyword>